<feature type="domain" description="Type I restriction modification DNA specificity" evidence="4">
    <location>
        <begin position="23"/>
        <end position="207"/>
    </location>
</feature>
<dbReference type="REBASE" id="210370">
    <property type="entry name" value="S.VshQT6D1ORF22275P"/>
</dbReference>
<dbReference type="Proteomes" id="UP000197092">
    <property type="component" value="Chromosome 2"/>
</dbReference>
<dbReference type="GO" id="GO:0009307">
    <property type="term" value="P:DNA restriction-modification system"/>
    <property type="evidence" value="ECO:0007669"/>
    <property type="project" value="UniProtKB-KW"/>
</dbReference>
<protein>
    <submittedName>
        <fullName evidence="5">Restriction endonuclease subunit S</fullName>
    </submittedName>
</protein>
<dbReference type="AlphaFoldDB" id="A0AAN1FL14"/>
<evidence type="ECO:0000313" key="5">
    <source>
        <dbReference type="EMBL" id="ASI92525.1"/>
    </source>
</evidence>
<name>A0AAN1FL14_9VIBR</name>
<keyword evidence="5" id="KW-0378">Hydrolase</keyword>
<proteinExistence type="inferred from homology"/>
<dbReference type="SUPFAM" id="SSF116734">
    <property type="entry name" value="DNA methylase specificity domain"/>
    <property type="match status" value="2"/>
</dbReference>
<keyword evidence="3" id="KW-0238">DNA-binding</keyword>
<dbReference type="GO" id="GO:0003677">
    <property type="term" value="F:DNA binding"/>
    <property type="evidence" value="ECO:0007669"/>
    <property type="project" value="UniProtKB-KW"/>
</dbReference>
<dbReference type="Gene3D" id="1.10.287.1120">
    <property type="entry name" value="Bipartite methylase S protein"/>
    <property type="match status" value="1"/>
</dbReference>
<evidence type="ECO:0000256" key="1">
    <source>
        <dbReference type="ARBA" id="ARBA00010923"/>
    </source>
</evidence>
<dbReference type="EMBL" id="CP018309">
    <property type="protein sequence ID" value="ASI92525.1"/>
    <property type="molecule type" value="Genomic_DNA"/>
</dbReference>
<dbReference type="Gene3D" id="3.90.220.20">
    <property type="entry name" value="DNA methylase specificity domains"/>
    <property type="match status" value="2"/>
</dbReference>
<evidence type="ECO:0000256" key="3">
    <source>
        <dbReference type="ARBA" id="ARBA00023125"/>
    </source>
</evidence>
<sequence length="454" mass="50785">MTGRYKAYANYESCGIDYVNELPKGWTTSKVRHISSFGRGLSITKANLKDTGIPCVSYGEVHSKFGFEVDPNKHSLKCVDPEYLNTSSFALLSKGDFIFADTSEDIEGSGNFTQLVSNETLFAGYHTVVVRPSTDNYYRFLAYLFDSAEFRTQIRNAVKGVKVFSVTQAILKNADVWLPTYVEQQKIANFLDHETAKIDTLVTKQEKLIELLKEKRQAVISHAVTKGLNPKAPMKDSGVEWLGEVPEHWEVKRHKHLIKFVTSGSRGWAEYYSDSGSLFFRIANLTRDTIEPKLSSIQFVNPPQGAEGQRSKIQLNDLLISITADLGSVCVADESISDGFVSQHVSLCRPNSQVESARWLAYYVLSDASKEQLLGSGYGGTKIQLSLGDIRELVVAFPPKGEQRQIANFIDDKLVRFELIIEKAQKTINLMQERKTALISAAVTGKIDVRDWQA</sequence>
<dbReference type="InterPro" id="IPR051212">
    <property type="entry name" value="Type-I_RE_S_subunit"/>
</dbReference>
<keyword evidence="5" id="KW-0540">Nuclease</keyword>
<evidence type="ECO:0000313" key="6">
    <source>
        <dbReference type="Proteomes" id="UP000197092"/>
    </source>
</evidence>
<dbReference type="GO" id="GO:0004519">
    <property type="term" value="F:endonuclease activity"/>
    <property type="evidence" value="ECO:0007669"/>
    <property type="project" value="UniProtKB-KW"/>
</dbReference>
<dbReference type="Pfam" id="PF01420">
    <property type="entry name" value="Methylase_S"/>
    <property type="match status" value="2"/>
</dbReference>
<dbReference type="PANTHER" id="PTHR43140">
    <property type="entry name" value="TYPE-1 RESTRICTION ENZYME ECOKI SPECIFICITY PROTEIN"/>
    <property type="match status" value="1"/>
</dbReference>
<dbReference type="KEGG" id="vsh:BSZ05_22280"/>
<comment type="similarity">
    <text evidence="1">Belongs to the type-I restriction system S methylase family.</text>
</comment>
<evidence type="ECO:0000259" key="4">
    <source>
        <dbReference type="Pfam" id="PF01420"/>
    </source>
</evidence>
<keyword evidence="2" id="KW-0680">Restriction system</keyword>
<dbReference type="InterPro" id="IPR000055">
    <property type="entry name" value="Restrct_endonuc_typeI_TRD"/>
</dbReference>
<gene>
    <name evidence="5" type="ORF">BSZ05_22280</name>
</gene>
<organism evidence="5 6">
    <name type="scientific">Vibrio mediterranei</name>
    <dbReference type="NCBI Taxonomy" id="689"/>
    <lineage>
        <taxon>Bacteria</taxon>
        <taxon>Pseudomonadati</taxon>
        <taxon>Pseudomonadota</taxon>
        <taxon>Gammaproteobacteria</taxon>
        <taxon>Vibrionales</taxon>
        <taxon>Vibrionaceae</taxon>
        <taxon>Vibrio</taxon>
    </lineage>
</organism>
<reference evidence="6" key="1">
    <citation type="submission" date="2016-12" db="EMBL/GenBank/DDBJ databases">
        <title>Comparative genomic analysis reveals the diversity, evolution, and environmental adaptation strategies of the genus Vibrio.</title>
        <authorList>
            <person name="Lin H."/>
            <person name="Wang X."/>
            <person name="Zhang X.-H."/>
        </authorList>
    </citation>
    <scope>NUCLEOTIDE SEQUENCE [LARGE SCALE GENOMIC DNA]</scope>
    <source>
        <strain evidence="6">QT6D1</strain>
    </source>
</reference>
<dbReference type="InterPro" id="IPR044946">
    <property type="entry name" value="Restrct_endonuc_typeI_TRD_sf"/>
</dbReference>
<evidence type="ECO:0000256" key="2">
    <source>
        <dbReference type="ARBA" id="ARBA00022747"/>
    </source>
</evidence>
<dbReference type="RefSeq" id="WP_088878456.1">
    <property type="nucleotide sequence ID" value="NZ_CP018309.1"/>
</dbReference>
<accession>A0AAN1FL14</accession>
<dbReference type="PANTHER" id="PTHR43140:SF1">
    <property type="entry name" value="TYPE I RESTRICTION ENZYME ECOKI SPECIFICITY SUBUNIT"/>
    <property type="match status" value="1"/>
</dbReference>
<keyword evidence="5" id="KW-0255">Endonuclease</keyword>
<feature type="domain" description="Type I restriction modification DNA specificity" evidence="4">
    <location>
        <begin position="308"/>
        <end position="416"/>
    </location>
</feature>